<keyword evidence="2 3" id="KW-0378">Hydrolase</keyword>
<proteinExistence type="predicted"/>
<dbReference type="SUPFAM" id="SSF53933">
    <property type="entry name" value="Microbial ribonucleases"/>
    <property type="match status" value="1"/>
</dbReference>
<sequence>MRRAVQARWWLFIGLLLCLPPFAQARSHHSHVADAGPAISVADLPPEARTTWRLIRHGGDFPYRRDGVVFGNYEHVLPQRPRGYYHEYTVKTPGARDRGARRIVCGVVPECYYTDNHYRTFRRIEE</sequence>
<dbReference type="AlphaFoldDB" id="A0A1J5T0X5"/>
<accession>A0A1J5T0X5</accession>
<dbReference type="EMBL" id="MLJW01000013">
    <property type="protein sequence ID" value="OIR13835.1"/>
    <property type="molecule type" value="Genomic_DNA"/>
</dbReference>
<evidence type="ECO:0000313" key="3">
    <source>
        <dbReference type="EMBL" id="OIR13835.1"/>
    </source>
</evidence>
<dbReference type="Pfam" id="PF00545">
    <property type="entry name" value="Ribonuclease"/>
    <property type="match status" value="1"/>
</dbReference>
<evidence type="ECO:0000256" key="1">
    <source>
        <dbReference type="ARBA" id="ARBA00022722"/>
    </source>
</evidence>
<evidence type="ECO:0000256" key="2">
    <source>
        <dbReference type="ARBA" id="ARBA00022801"/>
    </source>
</evidence>
<dbReference type="GO" id="GO:0003723">
    <property type="term" value="F:RNA binding"/>
    <property type="evidence" value="ECO:0007669"/>
    <property type="project" value="InterPro"/>
</dbReference>
<protein>
    <submittedName>
        <fullName evidence="3">Guanyl-specific ribonuclease Sa</fullName>
        <ecNumber evidence="3">3.1.27.3</ecNumber>
    </submittedName>
</protein>
<dbReference type="InterPro" id="IPR016191">
    <property type="entry name" value="Ribonuclease/ribotoxin"/>
</dbReference>
<dbReference type="GO" id="GO:0016787">
    <property type="term" value="F:hydrolase activity"/>
    <property type="evidence" value="ECO:0007669"/>
    <property type="project" value="UniProtKB-KW"/>
</dbReference>
<name>A0A1J5T0X5_9ZZZZ</name>
<comment type="caution">
    <text evidence="3">The sequence shown here is derived from an EMBL/GenBank/DDBJ whole genome shotgun (WGS) entry which is preliminary data.</text>
</comment>
<dbReference type="InterPro" id="IPR000026">
    <property type="entry name" value="N1-like"/>
</dbReference>
<keyword evidence="1" id="KW-0540">Nuclease</keyword>
<dbReference type="Gene3D" id="3.10.450.30">
    <property type="entry name" value="Microbial ribonucleases"/>
    <property type="match status" value="1"/>
</dbReference>
<gene>
    <name evidence="3" type="primary">rnaSA_2</name>
    <name evidence="3" type="ORF">GALL_49710</name>
</gene>
<organism evidence="3">
    <name type="scientific">mine drainage metagenome</name>
    <dbReference type="NCBI Taxonomy" id="410659"/>
    <lineage>
        <taxon>unclassified sequences</taxon>
        <taxon>metagenomes</taxon>
        <taxon>ecological metagenomes</taxon>
    </lineage>
</organism>
<dbReference type="EC" id="3.1.27.3" evidence="3"/>
<reference evidence="3" key="1">
    <citation type="submission" date="2016-10" db="EMBL/GenBank/DDBJ databases">
        <title>Sequence of Gallionella enrichment culture.</title>
        <authorList>
            <person name="Poehlein A."/>
            <person name="Muehling M."/>
            <person name="Daniel R."/>
        </authorList>
    </citation>
    <scope>NUCLEOTIDE SEQUENCE</scope>
</reference>
<dbReference type="GO" id="GO:0004521">
    <property type="term" value="F:RNA endonuclease activity"/>
    <property type="evidence" value="ECO:0007669"/>
    <property type="project" value="InterPro"/>
</dbReference>